<keyword evidence="8" id="KW-1133">Transmembrane helix</keyword>
<dbReference type="Gene3D" id="3.40.50.11660">
    <property type="entry name" value="Glycosyl transferase family 10, C-terminal domain"/>
    <property type="match status" value="1"/>
</dbReference>
<feature type="non-terminal residue" evidence="16">
    <location>
        <position position="1"/>
    </location>
</feature>
<keyword evidence="7" id="KW-0735">Signal-anchor</keyword>
<comment type="subcellular location">
    <subcellularLocation>
        <location evidence="1 12">Golgi apparatus</location>
        <location evidence="1 12">Golgi stack membrane</location>
        <topology evidence="1 12">Single-pass type II membrane protein</topology>
    </subcellularLocation>
</comment>
<dbReference type="GO" id="GO:0008417">
    <property type="term" value="F:fucosyltransferase activity"/>
    <property type="evidence" value="ECO:0007669"/>
    <property type="project" value="InterPro"/>
</dbReference>
<comment type="caution">
    <text evidence="16">The sequence shown here is derived from an EMBL/GenBank/DDBJ whole genome shotgun (WGS) entry which is preliminary data.</text>
</comment>
<dbReference type="GO" id="GO:0032580">
    <property type="term" value="C:Golgi cisterna membrane"/>
    <property type="evidence" value="ECO:0007669"/>
    <property type="project" value="UniProtKB-SubCell"/>
</dbReference>
<evidence type="ECO:0000256" key="6">
    <source>
        <dbReference type="ARBA" id="ARBA00022692"/>
    </source>
</evidence>
<evidence type="ECO:0000256" key="1">
    <source>
        <dbReference type="ARBA" id="ARBA00004447"/>
    </source>
</evidence>
<dbReference type="Pfam" id="PF00852">
    <property type="entry name" value="Glyco_transf_10"/>
    <property type="match status" value="1"/>
</dbReference>
<evidence type="ECO:0000256" key="12">
    <source>
        <dbReference type="RuleBase" id="RU003832"/>
    </source>
</evidence>
<proteinExistence type="inferred from homology"/>
<dbReference type="Proteomes" id="UP001328107">
    <property type="component" value="Unassembled WGS sequence"/>
</dbReference>
<evidence type="ECO:0000256" key="9">
    <source>
        <dbReference type="ARBA" id="ARBA00023034"/>
    </source>
</evidence>
<dbReference type="InterPro" id="IPR038577">
    <property type="entry name" value="GT10-like_C_sf"/>
</dbReference>
<comment type="pathway">
    <text evidence="2">Protein modification; protein glycosylation.</text>
</comment>
<evidence type="ECO:0000313" key="17">
    <source>
        <dbReference type="Proteomes" id="UP001328107"/>
    </source>
</evidence>
<dbReference type="InterPro" id="IPR055270">
    <property type="entry name" value="Glyco_tran_10_C"/>
</dbReference>
<dbReference type="Pfam" id="PF17039">
    <property type="entry name" value="Glyco_tran_10_N"/>
    <property type="match status" value="1"/>
</dbReference>
<feature type="non-terminal residue" evidence="16">
    <location>
        <position position="369"/>
    </location>
</feature>
<evidence type="ECO:0000256" key="10">
    <source>
        <dbReference type="ARBA" id="ARBA00023136"/>
    </source>
</evidence>
<organism evidence="16 17">
    <name type="scientific">Pristionchus mayeri</name>
    <dbReference type="NCBI Taxonomy" id="1317129"/>
    <lineage>
        <taxon>Eukaryota</taxon>
        <taxon>Metazoa</taxon>
        <taxon>Ecdysozoa</taxon>
        <taxon>Nematoda</taxon>
        <taxon>Chromadorea</taxon>
        <taxon>Rhabditida</taxon>
        <taxon>Rhabditina</taxon>
        <taxon>Diplogasteromorpha</taxon>
        <taxon>Diplogasteroidea</taxon>
        <taxon>Neodiplogasteridae</taxon>
        <taxon>Pristionchus</taxon>
    </lineage>
</organism>
<evidence type="ECO:0000256" key="4">
    <source>
        <dbReference type="ARBA" id="ARBA00022676"/>
    </source>
</evidence>
<keyword evidence="11" id="KW-0325">Glycoprotein</keyword>
<feature type="domain" description="Fucosyltransferase C-terminal" evidence="14">
    <location>
        <begin position="173"/>
        <end position="336"/>
    </location>
</feature>
<evidence type="ECO:0000256" key="5">
    <source>
        <dbReference type="ARBA" id="ARBA00022679"/>
    </source>
</evidence>
<sequence length="369" mass="43030">ISVCLLVYILVSWESPLNFAQIIVQKYRRNDSFIPPNKSILIYSAINFFSERVETDRFLGECPNYKEWCSISQERKDRSRADAIVFHNRNFNMASEREMSTMRNLEVPYVLWGLESPTYDAFKPDPDFINWTMTYRRDADIPFPYGRMKLRPVPIAIDYEQIWDGKNQSLPPATWLVSHCNTANRRGEVVDQLEGLGLRVDKWGGCFRRTPTCKGNETEQCINNLISSYKFYVAFENSNCVDYVTEKFFDTIRSRHAVPIVMHRKKYEDLEIPSSSFIALSDYSSPSEAVQAINRIAFDKQAYLEYHKWRLEFSIVPDNENSTGFCALCRKLAERGIMSTDEKQATRKSYLSVQEWHANNMCNNSLVFD</sequence>
<evidence type="ECO:0000256" key="2">
    <source>
        <dbReference type="ARBA" id="ARBA00004922"/>
    </source>
</evidence>
<dbReference type="PANTHER" id="PTHR48438:SF1">
    <property type="entry name" value="ALPHA-(1,3)-FUCOSYLTRANSFERASE C-RELATED"/>
    <property type="match status" value="1"/>
</dbReference>
<evidence type="ECO:0000259" key="15">
    <source>
        <dbReference type="Pfam" id="PF17039"/>
    </source>
</evidence>
<keyword evidence="6 12" id="KW-0812">Transmembrane</keyword>
<keyword evidence="17" id="KW-1185">Reference proteome</keyword>
<dbReference type="SUPFAM" id="SSF53756">
    <property type="entry name" value="UDP-Glycosyltransferase/glycogen phosphorylase"/>
    <property type="match status" value="1"/>
</dbReference>
<accession>A0AAN5CS00</accession>
<keyword evidence="10" id="KW-0472">Membrane</keyword>
<dbReference type="InterPro" id="IPR031481">
    <property type="entry name" value="Glyco_tran_10_N"/>
</dbReference>
<dbReference type="EC" id="2.4.1.-" evidence="12"/>
<evidence type="ECO:0000256" key="3">
    <source>
        <dbReference type="ARBA" id="ARBA00008919"/>
    </source>
</evidence>
<name>A0AAN5CS00_9BILA</name>
<feature type="chain" id="PRO_5042857889" description="Fucosyltransferase" evidence="13">
    <location>
        <begin position="21"/>
        <end position="369"/>
    </location>
</feature>
<keyword evidence="5 12" id="KW-0808">Transferase</keyword>
<dbReference type="PANTHER" id="PTHR48438">
    <property type="entry name" value="ALPHA-(1,3)-FUCOSYLTRANSFERASE C-RELATED"/>
    <property type="match status" value="1"/>
</dbReference>
<dbReference type="InterPro" id="IPR001503">
    <property type="entry name" value="Glyco_trans_10"/>
</dbReference>
<protein>
    <recommendedName>
        <fullName evidence="12">Fucosyltransferase</fullName>
        <ecNumber evidence="12">2.4.1.-</ecNumber>
    </recommendedName>
</protein>
<dbReference type="EMBL" id="BTRK01000004">
    <property type="protein sequence ID" value="GMR49517.1"/>
    <property type="molecule type" value="Genomic_DNA"/>
</dbReference>
<evidence type="ECO:0000256" key="8">
    <source>
        <dbReference type="ARBA" id="ARBA00022989"/>
    </source>
</evidence>
<evidence type="ECO:0000256" key="7">
    <source>
        <dbReference type="ARBA" id="ARBA00022968"/>
    </source>
</evidence>
<feature type="signal peptide" evidence="13">
    <location>
        <begin position="1"/>
        <end position="20"/>
    </location>
</feature>
<dbReference type="FunFam" id="3.40.50.11660:FF:000002">
    <property type="entry name" value="Alpha-(1,3)-fucosyltransferase"/>
    <property type="match status" value="1"/>
</dbReference>
<feature type="domain" description="Fucosyltransferase N-terminal" evidence="15">
    <location>
        <begin position="37"/>
        <end position="146"/>
    </location>
</feature>
<keyword evidence="4 12" id="KW-0328">Glycosyltransferase</keyword>
<comment type="similarity">
    <text evidence="3 12">Belongs to the glycosyltransferase 10 family.</text>
</comment>
<evidence type="ECO:0000259" key="14">
    <source>
        <dbReference type="Pfam" id="PF00852"/>
    </source>
</evidence>
<gene>
    <name evidence="16" type="ORF">PMAYCL1PPCAC_19712</name>
</gene>
<evidence type="ECO:0000313" key="16">
    <source>
        <dbReference type="EMBL" id="GMR49517.1"/>
    </source>
</evidence>
<reference evidence="17" key="1">
    <citation type="submission" date="2022-10" db="EMBL/GenBank/DDBJ databases">
        <title>Genome assembly of Pristionchus species.</title>
        <authorList>
            <person name="Yoshida K."/>
            <person name="Sommer R.J."/>
        </authorList>
    </citation>
    <scope>NUCLEOTIDE SEQUENCE [LARGE SCALE GENOMIC DNA]</scope>
    <source>
        <strain evidence="17">RS5460</strain>
    </source>
</reference>
<dbReference type="AlphaFoldDB" id="A0AAN5CS00"/>
<evidence type="ECO:0000256" key="13">
    <source>
        <dbReference type="SAM" id="SignalP"/>
    </source>
</evidence>
<keyword evidence="9 12" id="KW-0333">Golgi apparatus</keyword>
<keyword evidence="13" id="KW-0732">Signal</keyword>
<evidence type="ECO:0000256" key="11">
    <source>
        <dbReference type="ARBA" id="ARBA00023180"/>
    </source>
</evidence>